<dbReference type="PANTHER" id="PTHR43790">
    <property type="entry name" value="CARBOHYDRATE TRANSPORT ATP-BINDING PROTEIN MG119-RELATED"/>
    <property type="match status" value="1"/>
</dbReference>
<dbReference type="InterPro" id="IPR027417">
    <property type="entry name" value="P-loop_NTPase"/>
</dbReference>
<dbReference type="GO" id="GO:0016887">
    <property type="term" value="F:ATP hydrolysis activity"/>
    <property type="evidence" value="ECO:0007669"/>
    <property type="project" value="InterPro"/>
</dbReference>
<accession>A0AAU8AP50</accession>
<proteinExistence type="predicted"/>
<evidence type="ECO:0000256" key="3">
    <source>
        <dbReference type="SAM" id="MobiDB-lite"/>
    </source>
</evidence>
<feature type="compositionally biased region" description="Basic residues" evidence="3">
    <location>
        <begin position="1"/>
        <end position="21"/>
    </location>
</feature>
<dbReference type="InterPro" id="IPR050107">
    <property type="entry name" value="ABC_carbohydrate_import_ATPase"/>
</dbReference>
<dbReference type="GO" id="GO:0005524">
    <property type="term" value="F:ATP binding"/>
    <property type="evidence" value="ECO:0007669"/>
    <property type="project" value="UniProtKB-KW"/>
</dbReference>
<sequence>MRRRQLRRRRRRGRGTARRERRGQVDALSRPAEAMAAGIGMVFQTFSLLPALSVRDNLAMAWPGTPWYLGKRGRNAQGALSRLAQLAPAIDPDARLGTLSTGEQQLVELAKVLNLNARLVILDEPTSVLTPAEAERLYGLILGLAAEGVAVVLITHKLADVEACADRVVILRRGRISGEGQVAALSRAEIVTMMMGTSDAGADPRGPPARPPLPARPRPQLLLRGVTTGTAPADAKDVTLTVHRGEIVEIAGVTGNGQTALAGAVAGIRDLSEGDVLLDGTTISRRRHDPRRPLRIGYVPENPRENGIVAGLSLASNLALRGIAAPLGRGAERTGGEVAERLAAYDVRPPEPPVRSPAAMSRNW</sequence>
<evidence type="ECO:0000259" key="4">
    <source>
        <dbReference type="PROSITE" id="PS50893"/>
    </source>
</evidence>
<dbReference type="Gene3D" id="3.40.50.300">
    <property type="entry name" value="P-loop containing nucleotide triphosphate hydrolases"/>
    <property type="match status" value="2"/>
</dbReference>
<keyword evidence="2 5" id="KW-0067">ATP-binding</keyword>
<dbReference type="PROSITE" id="PS50893">
    <property type="entry name" value="ABC_TRANSPORTER_2"/>
    <property type="match status" value="1"/>
</dbReference>
<evidence type="ECO:0000313" key="5">
    <source>
        <dbReference type="EMBL" id="XCC96650.1"/>
    </source>
</evidence>
<dbReference type="AlphaFoldDB" id="A0AAU8AP50"/>
<feature type="domain" description="ABC transporter" evidence="4">
    <location>
        <begin position="1"/>
        <end position="198"/>
    </location>
</feature>
<dbReference type="SUPFAM" id="SSF52540">
    <property type="entry name" value="P-loop containing nucleoside triphosphate hydrolases"/>
    <property type="match status" value="2"/>
</dbReference>
<reference evidence="5" key="1">
    <citation type="submission" date="2023-02" db="EMBL/GenBank/DDBJ databases">
        <title>Description and genomic characterization of Salipiger bruguierae sp. nov., isolated from the sediment of mangrove plant Bruguiera sexangula.</title>
        <authorList>
            <person name="Long M."/>
        </authorList>
    </citation>
    <scope>NUCLEOTIDE SEQUENCE</scope>
    <source>
        <strain evidence="5">H15</strain>
    </source>
</reference>
<evidence type="ECO:0000256" key="2">
    <source>
        <dbReference type="ARBA" id="ARBA00022840"/>
    </source>
</evidence>
<gene>
    <name evidence="5" type="ORF">PVT71_15815</name>
</gene>
<organism evidence="5">
    <name type="scientific">Alloyangia sp. H15</name>
    <dbReference type="NCBI Taxonomy" id="3029062"/>
    <lineage>
        <taxon>Bacteria</taxon>
        <taxon>Pseudomonadati</taxon>
        <taxon>Pseudomonadota</taxon>
        <taxon>Alphaproteobacteria</taxon>
        <taxon>Rhodobacterales</taxon>
        <taxon>Roseobacteraceae</taxon>
        <taxon>Alloyangia</taxon>
    </lineage>
</organism>
<feature type="region of interest" description="Disordered" evidence="3">
    <location>
        <begin position="198"/>
        <end position="219"/>
    </location>
</feature>
<dbReference type="InterPro" id="IPR003439">
    <property type="entry name" value="ABC_transporter-like_ATP-bd"/>
</dbReference>
<name>A0AAU8AP50_9RHOB</name>
<feature type="compositionally biased region" description="Pro residues" evidence="3">
    <location>
        <begin position="205"/>
        <end position="217"/>
    </location>
</feature>
<dbReference type="PANTHER" id="PTHR43790:SF4">
    <property type="entry name" value="GUANOSINE IMPORT ATP-BINDING PROTEIN NUPO"/>
    <property type="match status" value="1"/>
</dbReference>
<evidence type="ECO:0000256" key="1">
    <source>
        <dbReference type="ARBA" id="ARBA00022741"/>
    </source>
</evidence>
<keyword evidence="1" id="KW-0547">Nucleotide-binding</keyword>
<dbReference type="RefSeq" id="WP_353475551.1">
    <property type="nucleotide sequence ID" value="NZ_CP123385.1"/>
</dbReference>
<protein>
    <submittedName>
        <fullName evidence="5">ATP-binding cassette domain-containing protein</fullName>
    </submittedName>
</protein>
<dbReference type="EMBL" id="CP123385">
    <property type="protein sequence ID" value="XCC96650.1"/>
    <property type="molecule type" value="Genomic_DNA"/>
</dbReference>
<dbReference type="Pfam" id="PF00005">
    <property type="entry name" value="ABC_tran"/>
    <property type="match status" value="2"/>
</dbReference>
<feature type="region of interest" description="Disordered" evidence="3">
    <location>
        <begin position="1"/>
        <end position="26"/>
    </location>
</feature>